<feature type="transmembrane region" description="Helical" evidence="1">
    <location>
        <begin position="6"/>
        <end position="25"/>
    </location>
</feature>
<dbReference type="AlphaFoldDB" id="D5E396"/>
<accession>D5E396</accession>
<keyword evidence="2" id="KW-0614">Plasmid</keyword>
<reference evidence="2 3" key="1">
    <citation type="journal article" date="1997" name="Plasmid">
        <title>Replicons of the Indigenous Plasmids of Bacillus megaterium QM B1551.</title>
        <authorList>
            <person name="Stevenson D.M."/>
            <person name="Zhou Y."/>
            <person name="Mueller K."/>
            <person name="Jablonski L."/>
            <person name="Vary P.S."/>
        </authorList>
    </citation>
    <scope>NUCLEOTIDE SEQUENCE [LARGE SCALE GENOMIC DNA]</scope>
    <source>
        <strain evidence="3">ATCC 12872 / QMB1551</strain>
        <plasmid evidence="2 3">pBM200</plasmid>
    </source>
</reference>
<evidence type="ECO:0000256" key="1">
    <source>
        <dbReference type="SAM" id="Phobius"/>
    </source>
</evidence>
<keyword evidence="1" id="KW-0812">Transmembrane</keyword>
<organism evidence="2 3">
    <name type="scientific">Priestia megaterium (strain ATCC 12872 / QMB1551)</name>
    <name type="common">Bacillus megaterium</name>
    <dbReference type="NCBI Taxonomy" id="545693"/>
    <lineage>
        <taxon>Bacteria</taxon>
        <taxon>Bacillati</taxon>
        <taxon>Bacillota</taxon>
        <taxon>Bacilli</taxon>
        <taxon>Bacillales</taxon>
        <taxon>Bacillaceae</taxon>
        <taxon>Priestia</taxon>
    </lineage>
</organism>
<reference evidence="2 3" key="4">
    <citation type="journal article" date="2011" name="J. Bacteriol.">
        <title>Genome sequences of the biotechnologically important Bacillus megaterium strains QM B1551 and DSM319.</title>
        <authorList>
            <person name="Eppinger M."/>
            <person name="Bunk B."/>
            <person name="Johns M.A."/>
            <person name="Edirisinghe J.N."/>
            <person name="Kutumbaka K.K."/>
            <person name="Koenig S.S."/>
            <person name="Huot Creasy H."/>
            <person name="Rosovitz M.J."/>
            <person name="Riley D.R."/>
            <person name="Daugherty S."/>
            <person name="Martin M."/>
            <person name="Elbourne L.D."/>
            <person name="Paulsen I."/>
            <person name="Biedendieck R."/>
            <person name="Braun C."/>
            <person name="Grayburn S."/>
            <person name="Dhingra S."/>
            <person name="Lukyanchuk V."/>
            <person name="Ball B."/>
            <person name="Ul-Qamar R."/>
            <person name="Seibel J."/>
            <person name="Bremer E."/>
            <person name="Jahn D."/>
            <person name="Ravel J."/>
            <person name="Vary P.S."/>
        </authorList>
    </citation>
    <scope>NUCLEOTIDE SEQUENCE [LARGE SCALE GENOMIC DNA]</scope>
    <source>
        <strain evidence="3">ATCC 12872 / QMB1551</strain>
        <plasmid evidence="2">pBM200</plasmid>
    </source>
</reference>
<dbReference type="KEGG" id="bmq:BMQ_pBM20013"/>
<geneLocation type="plasmid" evidence="2 3">
    <name>pBM200</name>
</geneLocation>
<keyword evidence="1" id="KW-0472">Membrane</keyword>
<reference key="3">
    <citation type="submission" date="2010-04" db="EMBL/GenBank/DDBJ databases">
        <title>Genome sequences of the industrial vitamin B12-producers B. megaterium QM B1551 and DSM319 reveal new insights into the Bacillus genome evolution and pan-genome structure.</title>
        <authorList>
            <person name="Eppinger M."/>
            <person name="Bunk B."/>
            <person name="Johns M.A."/>
            <person name="Edirisinghe J.N."/>
            <person name="Kutumbaka K.K."/>
            <person name="Riley D.R."/>
            <person name="Creasy H.H."/>
            <person name="Koenig S.S.K."/>
            <person name="Galens K."/>
            <person name="Orvis J."/>
            <person name="Creasy T."/>
            <person name="Biedendieck R."/>
            <person name="Braun C."/>
            <person name="Grayburn S."/>
            <person name="Jahn D."/>
            <person name="Ravel J."/>
            <person name="Vary P.S."/>
        </authorList>
    </citation>
    <scope>NUCLEOTIDE SEQUENCE</scope>
    <source>
        <strain>QM B1551</strain>
    </source>
</reference>
<keyword evidence="1" id="KW-1133">Transmembrane helix</keyword>
<keyword evidence="3" id="KW-1185">Reference proteome</keyword>
<reference evidence="2 3" key="2">
    <citation type="journal article" date="2001" name="Plasmid">
        <title>Discoveries within the Seven Plasmid Array of Bacillus megaterium QM B1551.</title>
        <authorList>
            <person name="Kunnimalaiyaan M."/>
            <person name="Zhou Y."/>
            <person name="Scholle M."/>
            <person name="Baisa G.A."/>
            <person name="Vary P.S."/>
        </authorList>
    </citation>
    <scope>NUCLEOTIDE SEQUENCE [LARGE SCALE GENOMIC DNA]</scope>
    <source>
        <strain evidence="3">ATCC 12872 / QMB1551</strain>
        <plasmid evidence="2 3">pBM200</plasmid>
    </source>
</reference>
<dbReference type="HOGENOM" id="CLU_3164750_0_0_9"/>
<protein>
    <submittedName>
        <fullName evidence="2">Uncharacterized protein</fullName>
    </submittedName>
</protein>
<evidence type="ECO:0000313" key="2">
    <source>
        <dbReference type="EMBL" id="ADE72271.1"/>
    </source>
</evidence>
<dbReference type="Proteomes" id="UP000000935">
    <property type="component" value="Plasmid pBM200"/>
</dbReference>
<sequence length="47" mass="5922">MFIEFYLFFSFILCTCFFVLFYWILERGIMLTNLYMIYSLKKRKTNL</sequence>
<evidence type="ECO:0000313" key="3">
    <source>
        <dbReference type="Proteomes" id="UP000000935"/>
    </source>
</evidence>
<proteinExistence type="predicted"/>
<name>D5E396_PRIM1</name>
<gene>
    <name evidence="2" type="ordered locus">BMQ_pBM20013</name>
</gene>
<dbReference type="EMBL" id="CP001985">
    <property type="protein sequence ID" value="ADE72271.1"/>
    <property type="molecule type" value="Genomic_DNA"/>
</dbReference>